<sequence>MEPEQIKDVKEVNKERKSVISATSREGSGIVNEGPTASQSSMGVQNIKSGEKERNRGWVSVDKFLMDSPSASDGIVFFATSGWDATIKLWSFNGSSIVPVIPHSQLYELGRRRAAAFFEQVKQESQQQNMALNSSVIDQVNASDKTAASAALFSANDPYGLQELQTKASQRMFIQSKTFQVHSADQPESLEQEQEAEAQAQAAAMAAAKAALAARNQALQQQQENNQGLNNNQQQGSNKQETEDTDKGKKSFSLSSVKPFDSFTTPAEGGEAPMMSNKQLLTNLYHLLNSKTAAEEAEAMKRQRLKKLLDVSTIIVPPPPEEKDKKNINDDPGSSAYNKYGINAGTIPTNSPQRKTKQQILADLQRKEEERQEKIMLARRIRRGEIILTAEEQRVKDFMEKERRQRMRDWLLEKAEELTHIDTDAVKVSAAQRHLLCLQSAGVIAASFDARRRAILRRKYQNAGLFHLGYNGDEEAIINLHIQQSEIEKVRAEKLKAEKEAAEEQELDEKQRKRREARRKQKEQQEFLKQQQKQGKTNGLQDDGLVGMKEGDNIDEDEDEDGNDAVYQEMDPLKSTPMAGVNFSHIITEEGLKTGVIIKEEQQPEDQQTDAEKKAQQEIIKQTEEKTKAFQKEKQKQQQQQQQQQSKQLKSSVDLQQEEKLKEQEELNKSEIEQKQDNKEGEEQTQIEGENKEIKPEDQPEQIKENEVNEQDKDKDKELQAEQSPQEPPQQDEKKEDKKQTTKPKSGSSQMKSKTKSTSKAKNQSAKNSPKVQPAKGSPKKDTKQGLKPNPKSKTKTTQQQPKIETKEKEIEKPKEQSNVQKVEDESKLQTGPLVVNEQDKNQNTSSIDKQNEQGNTQQIQQDNNVDKKEGQQVGNINSALQSGRSIQENTPNLLSEDEQQMINERLQQMESSKVEVKKKKKKKGSIYSSMLQNQSKSQDDTTEQPSKPKLISTKTKTFQQSLYASGPRKYMSYTSLSGNPNSATYMSPTVYPDGGEKLPRLLEFQSLHSVMSGAHSTFITGIALYKERFLLSCSADRTVMIWDAWKGERIYTSQPQISIEETYGPSVPLLPSHQPYLNQSNKPETEIGGKLGNGKEKSIINFAYQNSLAAQIPEDDEDDQNEGLESGRQKKLFNISGDRKQKKAMVGIKEFINTGPTPGNFEAPLPPQIPYSSLSLLASSMA</sequence>
<evidence type="ECO:0000313" key="4">
    <source>
        <dbReference type="Proteomes" id="UP000324800"/>
    </source>
</evidence>
<protein>
    <submittedName>
        <fullName evidence="3">Uncharacterized protein</fullName>
    </submittedName>
</protein>
<dbReference type="AlphaFoldDB" id="A0A5J4UX45"/>
<dbReference type="InterPro" id="IPR001680">
    <property type="entry name" value="WD40_rpt"/>
</dbReference>
<feature type="region of interest" description="Disordered" evidence="2">
    <location>
        <begin position="216"/>
        <end position="273"/>
    </location>
</feature>
<feature type="compositionally biased region" description="Low complexity" evidence="2">
    <location>
        <begin position="527"/>
        <end position="536"/>
    </location>
</feature>
<dbReference type="InterPro" id="IPR036322">
    <property type="entry name" value="WD40_repeat_dom_sf"/>
</dbReference>
<feature type="compositionally biased region" description="Basic and acidic residues" evidence="2">
    <location>
        <begin position="1"/>
        <end position="18"/>
    </location>
</feature>
<feature type="repeat" description="WD" evidence="1">
    <location>
        <begin position="1013"/>
        <end position="1053"/>
    </location>
</feature>
<dbReference type="PROSITE" id="PS50082">
    <property type="entry name" value="WD_REPEATS_2"/>
    <property type="match status" value="1"/>
</dbReference>
<feature type="region of interest" description="Disordered" evidence="2">
    <location>
        <begin position="499"/>
        <end position="568"/>
    </location>
</feature>
<feature type="region of interest" description="Disordered" evidence="2">
    <location>
        <begin position="316"/>
        <end position="336"/>
    </location>
</feature>
<organism evidence="3 4">
    <name type="scientific">Streblomastix strix</name>
    <dbReference type="NCBI Taxonomy" id="222440"/>
    <lineage>
        <taxon>Eukaryota</taxon>
        <taxon>Metamonada</taxon>
        <taxon>Preaxostyla</taxon>
        <taxon>Oxymonadida</taxon>
        <taxon>Streblomastigidae</taxon>
        <taxon>Streblomastix</taxon>
    </lineage>
</organism>
<dbReference type="SUPFAM" id="SSF50978">
    <property type="entry name" value="WD40 repeat-like"/>
    <property type="match status" value="1"/>
</dbReference>
<feature type="compositionally biased region" description="Polar residues" evidence="2">
    <location>
        <begin position="35"/>
        <end position="48"/>
    </location>
</feature>
<feature type="region of interest" description="Disordered" evidence="2">
    <location>
        <begin position="1"/>
        <end position="51"/>
    </location>
</feature>
<comment type="caution">
    <text evidence="3">The sequence shown here is derived from an EMBL/GenBank/DDBJ whole genome shotgun (WGS) entry which is preliminary data.</text>
</comment>
<feature type="compositionally biased region" description="Low complexity" evidence="2">
    <location>
        <begin position="743"/>
        <end position="752"/>
    </location>
</feature>
<feature type="compositionally biased region" description="Basic and acidic residues" evidence="2">
    <location>
        <begin position="804"/>
        <end position="828"/>
    </location>
</feature>
<feature type="compositionally biased region" description="Basic and acidic residues" evidence="2">
    <location>
        <begin position="610"/>
        <end position="636"/>
    </location>
</feature>
<dbReference type="SMART" id="SM00320">
    <property type="entry name" value="WD40"/>
    <property type="match status" value="2"/>
</dbReference>
<evidence type="ECO:0000256" key="2">
    <source>
        <dbReference type="SAM" id="MobiDB-lite"/>
    </source>
</evidence>
<feature type="region of interest" description="Disordered" evidence="2">
    <location>
        <begin position="908"/>
        <end position="955"/>
    </location>
</feature>
<reference evidence="3 4" key="1">
    <citation type="submission" date="2019-03" db="EMBL/GenBank/DDBJ databases">
        <title>Single cell metagenomics reveals metabolic interactions within the superorganism composed of flagellate Streblomastix strix and complex community of Bacteroidetes bacteria on its surface.</title>
        <authorList>
            <person name="Treitli S.C."/>
            <person name="Kolisko M."/>
            <person name="Husnik F."/>
            <person name="Keeling P."/>
            <person name="Hampl V."/>
        </authorList>
    </citation>
    <scope>NUCLEOTIDE SEQUENCE [LARGE SCALE GENOMIC DNA]</scope>
    <source>
        <strain evidence="3">ST1C</strain>
    </source>
</reference>
<dbReference type="EMBL" id="SNRW01011513">
    <property type="protein sequence ID" value="KAA6375049.1"/>
    <property type="molecule type" value="Genomic_DNA"/>
</dbReference>
<evidence type="ECO:0000256" key="1">
    <source>
        <dbReference type="PROSITE-ProRule" id="PRU00221"/>
    </source>
</evidence>
<feature type="compositionally biased region" description="Low complexity" evidence="2">
    <location>
        <begin position="853"/>
        <end position="864"/>
    </location>
</feature>
<feature type="compositionally biased region" description="Basic residues" evidence="2">
    <location>
        <begin position="512"/>
        <end position="521"/>
    </location>
</feature>
<feature type="compositionally biased region" description="Low complexity" evidence="2">
    <location>
        <begin position="788"/>
        <end position="803"/>
    </location>
</feature>
<accession>A0A5J4UX45</accession>
<feature type="region of interest" description="Disordered" evidence="2">
    <location>
        <begin position="597"/>
        <end position="896"/>
    </location>
</feature>
<gene>
    <name evidence="3" type="ORF">EZS28_029424</name>
</gene>
<feature type="compositionally biased region" description="Low complexity" evidence="2">
    <location>
        <begin position="637"/>
        <end position="655"/>
    </location>
</feature>
<name>A0A5J4UX45_9EUKA</name>
<feature type="compositionally biased region" description="Low complexity" evidence="2">
    <location>
        <begin position="760"/>
        <end position="771"/>
    </location>
</feature>
<feature type="compositionally biased region" description="Polar residues" evidence="2">
    <location>
        <begin position="873"/>
        <end position="894"/>
    </location>
</feature>
<feature type="compositionally biased region" description="Low complexity" evidence="2">
    <location>
        <begin position="216"/>
        <end position="239"/>
    </location>
</feature>
<feature type="compositionally biased region" description="Basic and acidic residues" evidence="2">
    <location>
        <begin position="731"/>
        <end position="740"/>
    </location>
</feature>
<feature type="compositionally biased region" description="Polar residues" evidence="2">
    <location>
        <begin position="927"/>
        <end position="937"/>
    </location>
</feature>
<feature type="compositionally biased region" description="Basic and acidic residues" evidence="2">
    <location>
        <begin position="240"/>
        <end position="249"/>
    </location>
</feature>
<evidence type="ECO:0000313" key="3">
    <source>
        <dbReference type="EMBL" id="KAA6375049.1"/>
    </source>
</evidence>
<feature type="compositionally biased region" description="Basic and acidic residues" evidence="2">
    <location>
        <begin position="657"/>
        <end position="682"/>
    </location>
</feature>
<dbReference type="Pfam" id="PF00400">
    <property type="entry name" value="WD40"/>
    <property type="match status" value="1"/>
</dbReference>
<feature type="compositionally biased region" description="Acidic residues" evidence="2">
    <location>
        <begin position="553"/>
        <end position="563"/>
    </location>
</feature>
<keyword evidence="1" id="KW-0853">WD repeat</keyword>
<proteinExistence type="predicted"/>
<feature type="compositionally biased region" description="Basic and acidic residues" evidence="2">
    <location>
        <begin position="689"/>
        <end position="720"/>
    </location>
</feature>
<feature type="compositionally biased region" description="Basic and acidic residues" evidence="2">
    <location>
        <begin position="320"/>
        <end position="329"/>
    </location>
</feature>
<dbReference type="Proteomes" id="UP000324800">
    <property type="component" value="Unassembled WGS sequence"/>
</dbReference>
<feature type="non-terminal residue" evidence="3">
    <location>
        <position position="1183"/>
    </location>
</feature>